<sequence>MSHTITFISDINGSMRWLDHCIVTQEAWNTILNVRIDSDVHGSDHLPLLFKMRRTYRSKKETAGAIDPRDVLFTIDAKSSVFDAFYIQNIKQTKRDMSVGSTMQFAASNKVRKRKYVKRLKEQETLCRTRESTSSSAFLTPDKSFRVNKPPDLFDQLLNSSNNSPEPVPLYNKPIFTPFHDKYRGASIYRFSPISINLDDSPKEKTAIKNNEEQNDFSYKEENVDNIEQDIEAVEIENPESRSCQDSINERDDSKTNKLNESQYKSICPTDNHSPILSNPTITKRNRIKTIKNSLSFQTTEMESFHGFGDSDIHCNDLDAIREKYKEIENILTEDNSHNETSETLQEDENSHANGSTNSDSDASFISGSESNYDTCNSEDDSDEFKRLGQPVVVVERLNDSIFNKYYELMPKSESLNSDYSTDFNDSYNNSNITGSLSVSDNCDDIDLVENVPDMTSINLSDCSNTCNDNKMDEEVCVSFVTTRRRILPNDSIILDVDSSVADSSGSDADKTVLRKSVDDSSNLQLKSEHAENILDNNKEIERDGAISLKSELHTEDVDQLKTLPEPPRMVTRKSARMILKTDTTSINCARNIERNSRIDGNIKDMSETETNILNMSKEKPSIVLQPGKRWERSLSIYRRMTTMENFDKTILDEEQLQNKGRKYRQSVIATMELQEKGSLHNDSIKSRRSTFVSKPSRSTIKIVRESDLSRDSLCSTIVCEDLQGFLGEDCDDTIVELSKLSIADSEHEVTLIEKFHDTSNRIATARDYVLRRCNQTDVLLFDECYPDPLLKNCRKIGEGVYGEVFLWRARDGRARVLKVIPIAGDIKVNGEEQKGFHEILSEIVIAMELSALRAPIADITNHLNEGKSLETLDLHTVENATDVFNEVLSVRCVTGGYPSRLLDLWDLYDESKGSENDNPAVLPPDQQFIVLELANAGQDLESYQFVNAEQSYALFKQSSCFVVRGRAFNLPSCGVKASIIDYSLSRASVSRGVLYSDLAQDEALFEALGDYQFTVYRLMRDKLGNDWKNFEPYTNILWLHYTLDKMITALRYTRTNTKIHKHYIAKLKEVKNRILDYGSAVQFVLTDNEI</sequence>
<dbReference type="Pfam" id="PF12330">
    <property type="entry name" value="Haspin_kinase"/>
    <property type="match status" value="2"/>
</dbReference>
<comment type="catalytic activity">
    <reaction evidence="7">
        <text>L-threonyl-[protein] + ATP = O-phospho-L-threonyl-[protein] + ADP + H(+)</text>
        <dbReference type="Rhea" id="RHEA:46608"/>
        <dbReference type="Rhea" id="RHEA-COMP:11060"/>
        <dbReference type="Rhea" id="RHEA-COMP:11605"/>
        <dbReference type="ChEBI" id="CHEBI:15378"/>
        <dbReference type="ChEBI" id="CHEBI:30013"/>
        <dbReference type="ChEBI" id="CHEBI:30616"/>
        <dbReference type="ChEBI" id="CHEBI:61977"/>
        <dbReference type="ChEBI" id="CHEBI:456216"/>
        <dbReference type="EC" id="2.7.11.1"/>
    </reaction>
</comment>
<evidence type="ECO:0000313" key="11">
    <source>
        <dbReference type="EMBL" id="OWR41580.1"/>
    </source>
</evidence>
<name>A0A212EJD9_DANPL</name>
<dbReference type="InterPro" id="IPR036691">
    <property type="entry name" value="Endo/exonu/phosph_ase_sf"/>
</dbReference>
<dbReference type="PANTHER" id="PTHR24419:SF18">
    <property type="entry name" value="SERINE_THREONINE-PROTEIN KINASE HASPIN"/>
    <property type="match status" value="1"/>
</dbReference>
<evidence type="ECO:0000256" key="4">
    <source>
        <dbReference type="ARBA" id="ARBA00022741"/>
    </source>
</evidence>
<evidence type="ECO:0000259" key="10">
    <source>
        <dbReference type="SMART" id="SM01331"/>
    </source>
</evidence>
<dbReference type="SMART" id="SM01331">
    <property type="entry name" value="DUF3635"/>
    <property type="match status" value="1"/>
</dbReference>
<keyword evidence="12" id="KW-1185">Reference proteome</keyword>
<keyword evidence="4" id="KW-0547">Nucleotide-binding</keyword>
<dbReference type="GO" id="GO:0005634">
    <property type="term" value="C:nucleus"/>
    <property type="evidence" value="ECO:0007669"/>
    <property type="project" value="TreeGrafter"/>
</dbReference>
<dbReference type="GO" id="GO:0000278">
    <property type="term" value="P:mitotic cell cycle"/>
    <property type="evidence" value="ECO:0007669"/>
    <property type="project" value="TreeGrafter"/>
</dbReference>
<evidence type="ECO:0000256" key="6">
    <source>
        <dbReference type="ARBA" id="ARBA00022840"/>
    </source>
</evidence>
<evidence type="ECO:0000256" key="2">
    <source>
        <dbReference type="ARBA" id="ARBA00022527"/>
    </source>
</evidence>
<evidence type="ECO:0000256" key="5">
    <source>
        <dbReference type="ARBA" id="ARBA00022777"/>
    </source>
</evidence>
<dbReference type="KEGG" id="dpl:KGM_200631"/>
<organism evidence="11 12">
    <name type="scientific">Danaus plexippus plexippus</name>
    <dbReference type="NCBI Taxonomy" id="278856"/>
    <lineage>
        <taxon>Eukaryota</taxon>
        <taxon>Metazoa</taxon>
        <taxon>Ecdysozoa</taxon>
        <taxon>Arthropoda</taxon>
        <taxon>Hexapoda</taxon>
        <taxon>Insecta</taxon>
        <taxon>Pterygota</taxon>
        <taxon>Neoptera</taxon>
        <taxon>Endopterygota</taxon>
        <taxon>Lepidoptera</taxon>
        <taxon>Glossata</taxon>
        <taxon>Ditrysia</taxon>
        <taxon>Papilionoidea</taxon>
        <taxon>Nymphalidae</taxon>
        <taxon>Danainae</taxon>
        <taxon>Danaini</taxon>
        <taxon>Danaina</taxon>
        <taxon>Danaus</taxon>
        <taxon>Danaus</taxon>
    </lineage>
</organism>
<comment type="caution">
    <text evidence="11">The sequence shown here is derived from an EMBL/GenBank/DDBJ whole genome shotgun (WGS) entry which is preliminary data.</text>
</comment>
<reference evidence="11 12" key="1">
    <citation type="journal article" date="2011" name="Cell">
        <title>The monarch butterfly genome yields insights into long-distance migration.</title>
        <authorList>
            <person name="Zhan S."/>
            <person name="Merlin C."/>
            <person name="Boore J.L."/>
            <person name="Reppert S.M."/>
        </authorList>
    </citation>
    <scope>NUCLEOTIDE SEQUENCE [LARGE SCALE GENOMIC DNA]</scope>
    <source>
        <strain evidence="11">F-2</strain>
    </source>
</reference>
<keyword evidence="6" id="KW-0067">ATP-binding</keyword>
<evidence type="ECO:0000256" key="9">
    <source>
        <dbReference type="SAM" id="MobiDB-lite"/>
    </source>
</evidence>
<dbReference type="InterPro" id="IPR024604">
    <property type="entry name" value="GSG2_C"/>
</dbReference>
<protein>
    <recommendedName>
        <fullName evidence="1">non-specific serine/threonine protein kinase</fullName>
        <ecNumber evidence="1">2.7.11.1</ecNumber>
    </recommendedName>
</protein>
<evidence type="ECO:0000313" key="12">
    <source>
        <dbReference type="Proteomes" id="UP000007151"/>
    </source>
</evidence>
<dbReference type="Gene3D" id="3.30.200.20">
    <property type="entry name" value="Phosphorylase Kinase, domain 1"/>
    <property type="match status" value="1"/>
</dbReference>
<comment type="catalytic activity">
    <reaction evidence="8">
        <text>L-seryl-[protein] + ATP = O-phospho-L-seryl-[protein] + ADP + H(+)</text>
        <dbReference type="Rhea" id="RHEA:17989"/>
        <dbReference type="Rhea" id="RHEA-COMP:9863"/>
        <dbReference type="Rhea" id="RHEA-COMP:11604"/>
        <dbReference type="ChEBI" id="CHEBI:15378"/>
        <dbReference type="ChEBI" id="CHEBI:29999"/>
        <dbReference type="ChEBI" id="CHEBI:30616"/>
        <dbReference type="ChEBI" id="CHEBI:83421"/>
        <dbReference type="ChEBI" id="CHEBI:456216"/>
        <dbReference type="EC" id="2.7.11.1"/>
    </reaction>
</comment>
<dbReference type="AlphaFoldDB" id="A0A212EJD9"/>
<dbReference type="EMBL" id="AGBW02014495">
    <property type="protein sequence ID" value="OWR41580.1"/>
    <property type="molecule type" value="Genomic_DNA"/>
</dbReference>
<dbReference type="Proteomes" id="UP000007151">
    <property type="component" value="Unassembled WGS sequence"/>
</dbReference>
<keyword evidence="3" id="KW-0808">Transferase</keyword>
<feature type="domain" description="Serine/threonine-protein kinase haspin C-terminal" evidence="10">
    <location>
        <begin position="1003"/>
        <end position="1087"/>
    </location>
</feature>
<accession>A0A212EJD9</accession>
<dbReference type="PANTHER" id="PTHR24419">
    <property type="entry name" value="INTERLEUKIN-1 RECEPTOR-ASSOCIATED KINASE"/>
    <property type="match status" value="1"/>
</dbReference>
<dbReference type="EC" id="2.7.11.1" evidence="1"/>
<dbReference type="GO" id="GO:0005737">
    <property type="term" value="C:cytoplasm"/>
    <property type="evidence" value="ECO:0007669"/>
    <property type="project" value="TreeGrafter"/>
</dbReference>
<dbReference type="eggNOG" id="KOG2464">
    <property type="taxonomic scope" value="Eukaryota"/>
</dbReference>
<dbReference type="SUPFAM" id="SSF56219">
    <property type="entry name" value="DNase I-like"/>
    <property type="match status" value="1"/>
</dbReference>
<feature type="region of interest" description="Disordered" evidence="9">
    <location>
        <begin position="238"/>
        <end position="259"/>
    </location>
</feature>
<evidence type="ECO:0000256" key="3">
    <source>
        <dbReference type="ARBA" id="ARBA00022679"/>
    </source>
</evidence>
<feature type="compositionally biased region" description="Polar residues" evidence="9">
    <location>
        <begin position="352"/>
        <end position="376"/>
    </location>
</feature>
<feature type="compositionally biased region" description="Basic and acidic residues" evidence="9">
    <location>
        <begin position="248"/>
        <end position="258"/>
    </location>
</feature>
<proteinExistence type="predicted"/>
<keyword evidence="2" id="KW-0723">Serine/threonine-protein kinase</keyword>
<gene>
    <name evidence="11" type="ORF">KGM_200631</name>
</gene>
<dbReference type="GO" id="GO:0005524">
    <property type="term" value="F:ATP binding"/>
    <property type="evidence" value="ECO:0007669"/>
    <property type="project" value="UniProtKB-KW"/>
</dbReference>
<evidence type="ECO:0000256" key="1">
    <source>
        <dbReference type="ARBA" id="ARBA00012513"/>
    </source>
</evidence>
<dbReference type="STRING" id="278856.A0A212EJD9"/>
<feature type="region of interest" description="Disordered" evidence="9">
    <location>
        <begin position="332"/>
        <end position="383"/>
    </location>
</feature>
<dbReference type="InParanoid" id="A0A212EJD9"/>
<evidence type="ECO:0000256" key="7">
    <source>
        <dbReference type="ARBA" id="ARBA00047899"/>
    </source>
</evidence>
<dbReference type="GO" id="GO:0035556">
    <property type="term" value="P:intracellular signal transduction"/>
    <property type="evidence" value="ECO:0007669"/>
    <property type="project" value="TreeGrafter"/>
</dbReference>
<dbReference type="Gene3D" id="1.10.510.10">
    <property type="entry name" value="Transferase(Phosphotransferase) domain 1"/>
    <property type="match status" value="1"/>
</dbReference>
<feature type="compositionally biased region" description="Basic and acidic residues" evidence="9">
    <location>
        <begin position="332"/>
        <end position="341"/>
    </location>
</feature>
<evidence type="ECO:0000256" key="8">
    <source>
        <dbReference type="ARBA" id="ARBA00048679"/>
    </source>
</evidence>
<dbReference type="GO" id="GO:0072354">
    <property type="term" value="F:histone H3T3 kinase activity"/>
    <property type="evidence" value="ECO:0007669"/>
    <property type="project" value="TreeGrafter"/>
</dbReference>
<keyword evidence="5" id="KW-0418">Kinase</keyword>